<keyword evidence="2" id="KW-0808">Transferase</keyword>
<comment type="similarity">
    <text evidence="1">Belongs to the H-rev107 family.</text>
</comment>
<dbReference type="GO" id="GO:0005737">
    <property type="term" value="C:cytoplasm"/>
    <property type="evidence" value="ECO:0007669"/>
    <property type="project" value="TreeGrafter"/>
</dbReference>
<keyword evidence="7" id="KW-1185">Reference proteome</keyword>
<feature type="non-terminal residue" evidence="6">
    <location>
        <position position="1"/>
    </location>
</feature>
<keyword evidence="4" id="KW-0443">Lipid metabolism</keyword>
<dbReference type="InterPro" id="IPR051496">
    <property type="entry name" value="H-rev107_PLA/AT"/>
</dbReference>
<evidence type="ECO:0000256" key="2">
    <source>
        <dbReference type="ARBA" id="ARBA00022679"/>
    </source>
</evidence>
<dbReference type="PROSITE" id="PS51934">
    <property type="entry name" value="LRAT"/>
    <property type="match status" value="1"/>
</dbReference>
<gene>
    <name evidence="6" type="ORF">GDO81_022501</name>
</gene>
<dbReference type="GO" id="GO:0016410">
    <property type="term" value="F:N-acyltransferase activity"/>
    <property type="evidence" value="ECO:0007669"/>
    <property type="project" value="TreeGrafter"/>
</dbReference>
<dbReference type="InterPro" id="IPR007053">
    <property type="entry name" value="LRAT_dom"/>
</dbReference>
<dbReference type="AlphaFoldDB" id="A0AAV6YTG9"/>
<dbReference type="Pfam" id="PF04970">
    <property type="entry name" value="LRAT"/>
    <property type="match status" value="1"/>
</dbReference>
<keyword evidence="3" id="KW-0378">Hydrolase</keyword>
<evidence type="ECO:0000256" key="4">
    <source>
        <dbReference type="ARBA" id="ARBA00023098"/>
    </source>
</evidence>
<dbReference type="GO" id="GO:0004623">
    <property type="term" value="F:phospholipase A2 activity"/>
    <property type="evidence" value="ECO:0007669"/>
    <property type="project" value="TreeGrafter"/>
</dbReference>
<name>A0AAV6YTG9_ENGPU</name>
<reference evidence="6" key="1">
    <citation type="thesis" date="2020" institute="ProQuest LLC" country="789 East Eisenhower Parkway, Ann Arbor, MI, USA">
        <title>Comparative Genomics and Chromosome Evolution.</title>
        <authorList>
            <person name="Mudd A.B."/>
        </authorList>
    </citation>
    <scope>NUCLEOTIDE SEQUENCE</scope>
    <source>
        <strain evidence="6">237g6f4</strain>
        <tissue evidence="6">Blood</tissue>
    </source>
</reference>
<evidence type="ECO:0000313" key="7">
    <source>
        <dbReference type="Proteomes" id="UP000824782"/>
    </source>
</evidence>
<dbReference type="GO" id="GO:0070292">
    <property type="term" value="P:N-acylphosphatidylethanolamine metabolic process"/>
    <property type="evidence" value="ECO:0007669"/>
    <property type="project" value="TreeGrafter"/>
</dbReference>
<dbReference type="PANTHER" id="PTHR13943:SF81">
    <property type="entry name" value="PHOSPHOLIPASE A AND ACYLTRANSFERASE 3"/>
    <property type="match status" value="1"/>
</dbReference>
<evidence type="ECO:0000259" key="5">
    <source>
        <dbReference type="PROSITE" id="PS51934"/>
    </source>
</evidence>
<accession>A0AAV6YTG9</accession>
<dbReference type="GO" id="GO:0008970">
    <property type="term" value="F:phospholipase A1 activity"/>
    <property type="evidence" value="ECO:0007669"/>
    <property type="project" value="TreeGrafter"/>
</dbReference>
<dbReference type="EMBL" id="WNYA01020524">
    <property type="protein sequence ID" value="KAG8538514.1"/>
    <property type="molecule type" value="Genomic_DNA"/>
</dbReference>
<dbReference type="Proteomes" id="UP000824782">
    <property type="component" value="Unassembled WGS sequence"/>
</dbReference>
<organism evidence="6 7">
    <name type="scientific">Engystomops pustulosus</name>
    <name type="common">Tungara frog</name>
    <name type="synonym">Physalaemus pustulosus</name>
    <dbReference type="NCBI Taxonomy" id="76066"/>
    <lineage>
        <taxon>Eukaryota</taxon>
        <taxon>Metazoa</taxon>
        <taxon>Chordata</taxon>
        <taxon>Craniata</taxon>
        <taxon>Vertebrata</taxon>
        <taxon>Euteleostomi</taxon>
        <taxon>Amphibia</taxon>
        <taxon>Batrachia</taxon>
        <taxon>Anura</taxon>
        <taxon>Neobatrachia</taxon>
        <taxon>Hyloidea</taxon>
        <taxon>Leptodactylidae</taxon>
        <taxon>Leiuperinae</taxon>
        <taxon>Engystomops</taxon>
    </lineage>
</organism>
<proteinExistence type="inferred from homology"/>
<protein>
    <recommendedName>
        <fullName evidence="5">LRAT domain-containing protein</fullName>
    </recommendedName>
</protein>
<evidence type="ECO:0000256" key="1">
    <source>
        <dbReference type="ARBA" id="ARBA00007824"/>
    </source>
</evidence>
<feature type="non-terminal residue" evidence="6">
    <location>
        <position position="129"/>
    </location>
</feature>
<evidence type="ECO:0000313" key="6">
    <source>
        <dbReference type="EMBL" id="KAG8538514.1"/>
    </source>
</evidence>
<feature type="domain" description="LRAT" evidence="5">
    <location>
        <begin position="9"/>
        <end position="129"/>
    </location>
</feature>
<dbReference type="PANTHER" id="PTHR13943">
    <property type="entry name" value="HRAS-LIKE SUPPRESSOR - RELATED"/>
    <property type="match status" value="1"/>
</dbReference>
<comment type="caution">
    <text evidence="6">The sequence shown here is derived from an EMBL/GenBank/DDBJ whole genome shotgun (WGS) entry which is preliminary data.</text>
</comment>
<evidence type="ECO:0000256" key="3">
    <source>
        <dbReference type="ARBA" id="ARBA00022801"/>
    </source>
</evidence>
<sequence length="129" mass="14771">GHFPKEGDMIEYEHYAYQHWALYVGGGKVVHLKALHGWFSTIASFFGYLSVVTEETLEVAAAFIPNVPSSACTYKVNNKYDKRSKPFPPLQIVNAARKEVGKPKKYNLMENNCEHFVTELRYSKCFCDQ</sequence>
<dbReference type="Gene3D" id="3.90.1720.10">
    <property type="entry name" value="endopeptidase domain like (from Nostoc punctiforme)"/>
    <property type="match status" value="1"/>
</dbReference>